<dbReference type="InterPro" id="IPR003018">
    <property type="entry name" value="GAF"/>
</dbReference>
<dbReference type="Gene3D" id="3.40.50.300">
    <property type="entry name" value="P-loop containing nucleotide triphosphate hydrolases"/>
    <property type="match status" value="1"/>
</dbReference>
<dbReference type="InterPro" id="IPR002078">
    <property type="entry name" value="Sigma_54_int"/>
</dbReference>
<dbReference type="InterPro" id="IPR009057">
    <property type="entry name" value="Homeodomain-like_sf"/>
</dbReference>
<dbReference type="InterPro" id="IPR027417">
    <property type="entry name" value="P-loop_NTPase"/>
</dbReference>
<dbReference type="Pfam" id="PF01590">
    <property type="entry name" value="GAF"/>
    <property type="match status" value="1"/>
</dbReference>
<keyword evidence="6" id="KW-0804">Transcription</keyword>
<dbReference type="SUPFAM" id="SSF46689">
    <property type="entry name" value="Homeodomain-like"/>
    <property type="match status" value="1"/>
</dbReference>
<dbReference type="PROSITE" id="PS50045">
    <property type="entry name" value="SIGMA54_INTERACT_4"/>
    <property type="match status" value="1"/>
</dbReference>
<dbReference type="SUPFAM" id="SSF52540">
    <property type="entry name" value="P-loop containing nucleoside triphosphate hydrolases"/>
    <property type="match status" value="1"/>
</dbReference>
<proteinExistence type="predicted"/>
<dbReference type="InterPro" id="IPR000253">
    <property type="entry name" value="FHA_dom"/>
</dbReference>
<dbReference type="eggNOG" id="COG2203">
    <property type="taxonomic scope" value="Bacteria"/>
</dbReference>
<dbReference type="SUPFAM" id="SSF49879">
    <property type="entry name" value="SMAD/FHA domain"/>
    <property type="match status" value="1"/>
</dbReference>
<dbReference type="AlphaFoldDB" id="D2QZ64"/>
<evidence type="ECO:0000256" key="1">
    <source>
        <dbReference type="ARBA" id="ARBA00022741"/>
    </source>
</evidence>
<dbReference type="SUPFAM" id="SSF55781">
    <property type="entry name" value="GAF domain-like"/>
    <property type="match status" value="1"/>
</dbReference>
<dbReference type="Proteomes" id="UP000001887">
    <property type="component" value="Chromosome"/>
</dbReference>
<dbReference type="eggNOG" id="COG2204">
    <property type="taxonomic scope" value="Bacteria"/>
</dbReference>
<dbReference type="FunFam" id="3.40.50.300:FF:000006">
    <property type="entry name" value="DNA-binding transcriptional regulator NtrC"/>
    <property type="match status" value="1"/>
</dbReference>
<accession>D2QZ64</accession>
<keyword evidence="4" id="KW-0238">DNA-binding</keyword>
<dbReference type="HOGENOM" id="CLU_000445_95_2_0"/>
<dbReference type="GO" id="GO:0006355">
    <property type="term" value="P:regulation of DNA-templated transcription"/>
    <property type="evidence" value="ECO:0007669"/>
    <property type="project" value="InterPro"/>
</dbReference>
<protein>
    <submittedName>
        <fullName evidence="10">Transcriptional regulator, NifA subfamily, Fis Family</fullName>
    </submittedName>
</protein>
<dbReference type="InterPro" id="IPR029016">
    <property type="entry name" value="GAF-like_dom_sf"/>
</dbReference>
<dbReference type="InterPro" id="IPR025662">
    <property type="entry name" value="Sigma_54_int_dom_ATP-bd_1"/>
</dbReference>
<dbReference type="Pfam" id="PF00158">
    <property type="entry name" value="Sigma54_activat"/>
    <property type="match status" value="1"/>
</dbReference>
<dbReference type="PROSITE" id="PS00688">
    <property type="entry name" value="SIGMA54_INTERACT_3"/>
    <property type="match status" value="1"/>
</dbReference>
<dbReference type="SMART" id="SM00240">
    <property type="entry name" value="FHA"/>
    <property type="match status" value="1"/>
</dbReference>
<dbReference type="eggNOG" id="COG1716">
    <property type="taxonomic scope" value="Bacteria"/>
</dbReference>
<feature type="domain" description="FHA" evidence="8">
    <location>
        <begin position="25"/>
        <end position="74"/>
    </location>
</feature>
<dbReference type="Gene3D" id="2.60.200.20">
    <property type="match status" value="1"/>
</dbReference>
<evidence type="ECO:0000259" key="9">
    <source>
        <dbReference type="PROSITE" id="PS50045"/>
    </source>
</evidence>
<dbReference type="SMART" id="SM00382">
    <property type="entry name" value="AAA"/>
    <property type="match status" value="1"/>
</dbReference>
<keyword evidence="11" id="KW-1185">Reference proteome</keyword>
<evidence type="ECO:0000256" key="5">
    <source>
        <dbReference type="ARBA" id="ARBA00023159"/>
    </source>
</evidence>
<dbReference type="FunFam" id="1.10.8.60:FF:000014">
    <property type="entry name" value="DNA-binding transcriptional regulator NtrC"/>
    <property type="match status" value="1"/>
</dbReference>
<evidence type="ECO:0000313" key="11">
    <source>
        <dbReference type="Proteomes" id="UP000001887"/>
    </source>
</evidence>
<keyword evidence="5" id="KW-0010">Activator</keyword>
<dbReference type="KEGG" id="psl:Psta_3595"/>
<evidence type="ECO:0000256" key="2">
    <source>
        <dbReference type="ARBA" id="ARBA00022840"/>
    </source>
</evidence>
<evidence type="ECO:0000256" key="7">
    <source>
        <dbReference type="SAM" id="MobiDB-lite"/>
    </source>
</evidence>
<dbReference type="GO" id="GO:0005524">
    <property type="term" value="F:ATP binding"/>
    <property type="evidence" value="ECO:0007669"/>
    <property type="project" value="UniProtKB-KW"/>
</dbReference>
<evidence type="ECO:0000256" key="3">
    <source>
        <dbReference type="ARBA" id="ARBA00023015"/>
    </source>
</evidence>
<dbReference type="PROSITE" id="PS50006">
    <property type="entry name" value="FHA_DOMAIN"/>
    <property type="match status" value="1"/>
</dbReference>
<dbReference type="PRINTS" id="PR01590">
    <property type="entry name" value="HTHFIS"/>
</dbReference>
<gene>
    <name evidence="10" type="ordered locus">Psta_3595</name>
</gene>
<dbReference type="EMBL" id="CP001848">
    <property type="protein sequence ID" value="ADB18256.1"/>
    <property type="molecule type" value="Genomic_DNA"/>
</dbReference>
<dbReference type="InterPro" id="IPR058031">
    <property type="entry name" value="AAA_lid_NorR"/>
</dbReference>
<name>D2QZ64_PIRSD</name>
<dbReference type="GO" id="GO:0043565">
    <property type="term" value="F:sequence-specific DNA binding"/>
    <property type="evidence" value="ECO:0007669"/>
    <property type="project" value="InterPro"/>
</dbReference>
<dbReference type="OrthoDB" id="9761019at2"/>
<dbReference type="CDD" id="cd00060">
    <property type="entry name" value="FHA"/>
    <property type="match status" value="1"/>
</dbReference>
<dbReference type="InterPro" id="IPR008984">
    <property type="entry name" value="SMAD_FHA_dom_sf"/>
</dbReference>
<dbReference type="InterPro" id="IPR002197">
    <property type="entry name" value="HTH_Fis"/>
</dbReference>
<dbReference type="CDD" id="cd00009">
    <property type="entry name" value="AAA"/>
    <property type="match status" value="1"/>
</dbReference>
<keyword evidence="1" id="KW-0547">Nucleotide-binding</keyword>
<evidence type="ECO:0000313" key="10">
    <source>
        <dbReference type="EMBL" id="ADB18256.1"/>
    </source>
</evidence>
<dbReference type="Pfam" id="PF02954">
    <property type="entry name" value="HTH_8"/>
    <property type="match status" value="1"/>
</dbReference>
<evidence type="ECO:0000256" key="6">
    <source>
        <dbReference type="ARBA" id="ARBA00023163"/>
    </source>
</evidence>
<sequence>MLAYLVIREGSKWTDVFRLVPGRTVTVGRASTNQIVVKDDRASRNHVEIFLTRGQWTLRDLDSRNGTFVGDKQIRGDYELSPGEVIRIASCQLAYVHDLSKAFPESGSAPPSALLGDETHAAALVPDTGELNDSGTLSTQDEPTHITHRRGQARLLGPAATDSPAPRLGQAATRLCRLAFELASQPDLAAVAHLALSGLFESTQVDAGGVWLLPRGNASNSAADLSLVASRTDRLPSYHRLSAFLAATVLRDGEAVLARNIEGDSQLASRDSKGEFHTTSVLCAPIRLEKKVVGMIHLYSTDSARVPDPDDLEFTLAVADNVALAVRNLHRQQELAENLLQTRTEVQQLRKQLGAESELVGSSEVLSSVQRQIARAAPSRATVLIRGESGVGKELVARAVHYSSPRKRGPFVCLNCAALSESLLESELFGHEKGAFTGATDRKIGKFESAHQGTLMLDEIGEMSPSIQAKFLRVLEGHPFERVGGSQPIKVDVRVIAATNRDLEKAVAEGAFRRDLYFRLNVVEIQVPPLRKRPEDIIELAHFFLQRFNAETGRKLRGFSPAATERLQQYRWPGNVRELKNVIERAVVLSRGDVVEPEDLHLSNLATASESGDNPSPKTSFVPMSLDDIEKRHILATLKATNWHKSRAAAILGVERSTLDRKIRRYELNEPGGLGDD</sequence>
<evidence type="ECO:0000259" key="8">
    <source>
        <dbReference type="PROSITE" id="PS50006"/>
    </source>
</evidence>
<dbReference type="InterPro" id="IPR003593">
    <property type="entry name" value="AAA+_ATPase"/>
</dbReference>
<dbReference type="STRING" id="530564.Psta_3595"/>
<keyword evidence="2" id="KW-0067">ATP-binding</keyword>
<feature type="compositionally biased region" description="Polar residues" evidence="7">
    <location>
        <begin position="131"/>
        <end position="141"/>
    </location>
</feature>
<dbReference type="PANTHER" id="PTHR32071:SF57">
    <property type="entry name" value="C4-DICARBOXYLATE TRANSPORT TRANSCRIPTIONAL REGULATORY PROTEIN DCTD"/>
    <property type="match status" value="1"/>
</dbReference>
<dbReference type="PANTHER" id="PTHR32071">
    <property type="entry name" value="TRANSCRIPTIONAL REGULATORY PROTEIN"/>
    <property type="match status" value="1"/>
</dbReference>
<dbReference type="InterPro" id="IPR025944">
    <property type="entry name" value="Sigma_54_int_dom_CS"/>
</dbReference>
<dbReference type="PROSITE" id="PS00675">
    <property type="entry name" value="SIGMA54_INTERACT_1"/>
    <property type="match status" value="1"/>
</dbReference>
<reference evidence="10 11" key="1">
    <citation type="journal article" date="2009" name="Stand. Genomic Sci.">
        <title>Complete genome sequence of Pirellula staleyi type strain (ATCC 27377).</title>
        <authorList>
            <person name="Clum A."/>
            <person name="Tindall B.J."/>
            <person name="Sikorski J."/>
            <person name="Ivanova N."/>
            <person name="Mavrommatis K."/>
            <person name="Lucas S."/>
            <person name="Glavina del Rio T."/>
            <person name="Nolan M."/>
            <person name="Chen F."/>
            <person name="Tice H."/>
            <person name="Pitluck S."/>
            <person name="Cheng J.F."/>
            <person name="Chertkov O."/>
            <person name="Brettin T."/>
            <person name="Han C."/>
            <person name="Detter J.C."/>
            <person name="Kuske C."/>
            <person name="Bruce D."/>
            <person name="Goodwin L."/>
            <person name="Ovchinikova G."/>
            <person name="Pati A."/>
            <person name="Mikhailova N."/>
            <person name="Chen A."/>
            <person name="Palaniappan K."/>
            <person name="Land M."/>
            <person name="Hauser L."/>
            <person name="Chang Y.J."/>
            <person name="Jeffries C.D."/>
            <person name="Chain P."/>
            <person name="Rohde M."/>
            <person name="Goker M."/>
            <person name="Bristow J."/>
            <person name="Eisen J.A."/>
            <person name="Markowitz V."/>
            <person name="Hugenholtz P."/>
            <person name="Kyrpides N.C."/>
            <person name="Klenk H.P."/>
            <person name="Lapidus A."/>
        </authorList>
    </citation>
    <scope>NUCLEOTIDE SEQUENCE [LARGE SCALE GENOMIC DNA]</scope>
    <source>
        <strain evidence="11">ATCC 27377 / DSM 6068 / ICPB 4128</strain>
    </source>
</reference>
<feature type="domain" description="Sigma-54 factor interaction" evidence="9">
    <location>
        <begin position="359"/>
        <end position="588"/>
    </location>
</feature>
<dbReference type="SMART" id="SM00065">
    <property type="entry name" value="GAF"/>
    <property type="match status" value="1"/>
</dbReference>
<organism evidence="10 11">
    <name type="scientific">Pirellula staleyi (strain ATCC 27377 / DSM 6068 / ICPB 4128)</name>
    <name type="common">Pirella staleyi</name>
    <dbReference type="NCBI Taxonomy" id="530564"/>
    <lineage>
        <taxon>Bacteria</taxon>
        <taxon>Pseudomonadati</taxon>
        <taxon>Planctomycetota</taxon>
        <taxon>Planctomycetia</taxon>
        <taxon>Pirellulales</taxon>
        <taxon>Pirellulaceae</taxon>
        <taxon>Pirellula</taxon>
    </lineage>
</organism>
<dbReference type="Gene3D" id="1.10.8.60">
    <property type="match status" value="1"/>
</dbReference>
<dbReference type="Pfam" id="PF00498">
    <property type="entry name" value="FHA"/>
    <property type="match status" value="1"/>
</dbReference>
<keyword evidence="3" id="KW-0805">Transcription regulation</keyword>
<dbReference type="Pfam" id="PF25601">
    <property type="entry name" value="AAA_lid_14"/>
    <property type="match status" value="1"/>
</dbReference>
<evidence type="ECO:0000256" key="4">
    <source>
        <dbReference type="ARBA" id="ARBA00023125"/>
    </source>
</evidence>
<feature type="region of interest" description="Disordered" evidence="7">
    <location>
        <begin position="127"/>
        <end position="146"/>
    </location>
</feature>
<dbReference type="Gene3D" id="3.30.450.40">
    <property type="match status" value="1"/>
</dbReference>
<dbReference type="Gene3D" id="1.10.10.60">
    <property type="entry name" value="Homeodomain-like"/>
    <property type="match status" value="1"/>
</dbReference>